<reference evidence="12" key="1">
    <citation type="submission" date="2019-01" db="EMBL/GenBank/DDBJ databases">
        <authorList>
            <person name="Jo Y."/>
            <person name="Cho W.K."/>
        </authorList>
    </citation>
    <scope>NUCLEOTIDE SEQUENCE</scope>
    <source>
        <strain evidence="12">BC</strain>
    </source>
</reference>
<evidence type="ECO:0000256" key="7">
    <source>
        <dbReference type="ARBA" id="ARBA00023031"/>
    </source>
</evidence>
<feature type="transmembrane region" description="Helical" evidence="11">
    <location>
        <begin position="59"/>
        <end position="80"/>
    </location>
</feature>
<dbReference type="GO" id="GO:0044219">
    <property type="term" value="C:host cell plasmodesma"/>
    <property type="evidence" value="ECO:0007669"/>
    <property type="project" value="UniProtKB-SubCell"/>
</dbReference>
<evidence type="ECO:0000256" key="3">
    <source>
        <dbReference type="ARBA" id="ARBA00022361"/>
    </source>
</evidence>
<keyword evidence="7" id="KW-0916">Viral movement protein</keyword>
<proteinExistence type="predicted"/>
<keyword evidence="8" id="KW-1142">T=3 icosahedral capsid protein</keyword>
<gene>
    <name evidence="12" type="primary">ORF1</name>
</gene>
<evidence type="ECO:0000256" key="10">
    <source>
        <dbReference type="ARBA" id="ARBA00032125"/>
    </source>
</evidence>
<evidence type="ECO:0000313" key="12">
    <source>
        <dbReference type="EMBL" id="QED43052.1"/>
    </source>
</evidence>
<accession>A0A5B8YXE9</accession>
<evidence type="ECO:0000256" key="4">
    <source>
        <dbReference type="ARBA" id="ARBA00022448"/>
    </source>
</evidence>
<dbReference type="SUPFAM" id="SSF88633">
    <property type="entry name" value="Positive stranded ssRNA viruses"/>
    <property type="match status" value="3"/>
</dbReference>
<evidence type="ECO:0000256" key="8">
    <source>
        <dbReference type="ARBA" id="ARBA00023060"/>
    </source>
</evidence>
<protein>
    <recommendedName>
        <fullName evidence="3">RNA2 polyprotein</fullName>
    </recommendedName>
    <alternativeName>
        <fullName evidence="10">Genome polyprotein M</fullName>
    </alternativeName>
</protein>
<evidence type="ECO:0000256" key="5">
    <source>
        <dbReference type="ARBA" id="ARBA00022561"/>
    </source>
</evidence>
<dbReference type="EMBL" id="MK460244">
    <property type="protein sequence ID" value="QED43052.1"/>
    <property type="molecule type" value="Genomic_RNA"/>
</dbReference>
<dbReference type="InterPro" id="IPR029053">
    <property type="entry name" value="Viral_coat"/>
</dbReference>
<sequence>MRFGIPDRYISESQKAILFPLVYNPISEAKTFEEVLINKITPAKNCFKLQPDSLKKKKIVHLFEPLFLILYLVVLLNFFLSIPDFLLKMAERLRGAYSQPSSTQVNVGPGVIPADVLASRARAYRETVAADRSVMPSSASVFSTRLQRFARIGMAYRRDPASTRRIENELVGQIQGTGVIDVAVPFLGTQEQTLVSAALDERLSMTARSRPSNATRATVGVVEVTVDGLVAQGADTVVGAALYDARHGNRENAFLGAFASTISNRPARVLFYPQHTVSLLQPDAGSTLRLAMVVPNNDMRSHDVVAHITTGSVTQLNAHVDHDTPTVSALNSALTDRTLAVRYLNQNMRVVHGPERPSGVMPDINIPLPRATSMRQTSSLSFEEVVAPQQSVVLRFDQNGRNSVDFGHKVSTLHNPRRDLDEDSFEGQAAPCLEFEMSTPVPNFGEMTQRLLFSGRFGIPINVVAGTRIAVYSLDAILSSNLGCSKLMKSLTQVPGKILIRSNCSVSPTCGIALAWMYCERGAMYRSPIAIKNALSFPHILWNPACQDSVDFLFAPFSCSTDWLPRFVSTLSSHVSLYAVTSWIQAPKAAPSIQFAAYFMPDEVHVPRIISVHDPTNVLYSRYVGAFTFAQSSHESAKVVELCIGKPIIHESDLGYCLASSLMSQFQYWSADVVIEVVKASSPFVSATIAIALLPGDHAWNITQENLGMIPHVTVAINPQASRYVCKIPKRVVGMAGIVNPLSLKMEKNKQVSMNLAIWVRDSVNSAADGDLKLLVTVAELRDLELFGSSAGFPLSASRAQSAVFTSDIWNDVYKFVVPDSAKGSHDFCFSPHNPGVTVVDDKTNVGFLVIKSPLVTILETCAWARGQIYWKVSWLPKPIAASKRKSHIDIACFEGPVATTCAWDRQCSSLAGGVLYFTSSICGPRNGFRFMEESLSGQHGPHFINIHCQQVEEFYGYSVQAKFSPDFSVAGIGRTGFVALKDDLAGTKFKEQLDML</sequence>
<name>A0A5B8YXE9_9SECO</name>
<dbReference type="GO" id="GO:0005198">
    <property type="term" value="F:structural molecule activity"/>
    <property type="evidence" value="ECO:0007669"/>
    <property type="project" value="InterPro"/>
</dbReference>
<dbReference type="Gene3D" id="2.60.120.20">
    <property type="match status" value="2"/>
</dbReference>
<dbReference type="InterPro" id="IPR003181">
    <property type="entry name" value="Como_LCP"/>
</dbReference>
<dbReference type="Pfam" id="PF02247">
    <property type="entry name" value="Como_LCP"/>
    <property type="match status" value="1"/>
</dbReference>
<dbReference type="InterPro" id="IPR003182">
    <property type="entry name" value="RNA2_polyprotein"/>
</dbReference>
<evidence type="ECO:0000256" key="6">
    <source>
        <dbReference type="ARBA" id="ARBA00022844"/>
    </source>
</evidence>
<keyword evidence="4" id="KW-0813">Transport</keyword>
<evidence type="ECO:0000256" key="1">
    <source>
        <dbReference type="ARBA" id="ARBA00004328"/>
    </source>
</evidence>
<keyword evidence="11" id="KW-0472">Membrane</keyword>
<keyword evidence="6" id="KW-0946">Virion</keyword>
<organism evidence="12">
    <name type="scientific">Peach leaf pitting-associated virus</name>
    <dbReference type="NCBI Taxonomy" id="2038685"/>
    <lineage>
        <taxon>Viruses</taxon>
        <taxon>Riboviria</taxon>
        <taxon>Orthornavirae</taxon>
        <taxon>Pisuviricota</taxon>
        <taxon>Pisoniviricetes</taxon>
        <taxon>Picornavirales</taxon>
        <taxon>Secoviridae</taxon>
        <taxon>Comovirinae</taxon>
        <taxon>Fabavirus</taxon>
        <taxon>Fabavirus persicae</taxon>
    </lineage>
</organism>
<dbReference type="Pfam" id="PF02248">
    <property type="entry name" value="Como_SCP"/>
    <property type="match status" value="1"/>
</dbReference>
<evidence type="ECO:0000256" key="9">
    <source>
        <dbReference type="ARBA" id="ARBA00023081"/>
    </source>
</evidence>
<keyword evidence="9" id="KW-1031">Host cell junction</keyword>
<dbReference type="GO" id="GO:0046740">
    <property type="term" value="P:transport of virus in host, cell to cell"/>
    <property type="evidence" value="ECO:0007669"/>
    <property type="project" value="UniProtKB-KW"/>
</dbReference>
<comment type="subcellular location">
    <subcellularLocation>
        <location evidence="2">Host cell junction</location>
        <location evidence="2">Host plasmodesma</location>
    </subcellularLocation>
    <subcellularLocation>
        <location evidence="1">Virion</location>
    </subcellularLocation>
</comment>
<keyword evidence="11" id="KW-0812">Transmembrane</keyword>
<dbReference type="GO" id="GO:0039617">
    <property type="term" value="C:T=3 icosahedral viral capsid"/>
    <property type="evidence" value="ECO:0007669"/>
    <property type="project" value="UniProtKB-KW"/>
</dbReference>
<keyword evidence="5" id="KW-0167">Capsid protein</keyword>
<keyword evidence="11" id="KW-1133">Transmembrane helix</keyword>
<evidence type="ECO:0000256" key="2">
    <source>
        <dbReference type="ARBA" id="ARBA00004621"/>
    </source>
</evidence>
<evidence type="ECO:0000256" key="11">
    <source>
        <dbReference type="SAM" id="Phobius"/>
    </source>
</evidence>